<name>A0AA92H9K3_RHIRH</name>
<evidence type="ECO:0000313" key="6">
    <source>
        <dbReference type="Proteomes" id="UP000244335"/>
    </source>
</evidence>
<evidence type="ECO:0000256" key="3">
    <source>
        <dbReference type="ARBA" id="ARBA00006171"/>
    </source>
</evidence>
<dbReference type="PANTHER" id="PTHR43434:SF1">
    <property type="entry name" value="PHOSPHOGLYCOLATE PHOSPHATASE"/>
    <property type="match status" value="1"/>
</dbReference>
<dbReference type="InterPro" id="IPR050155">
    <property type="entry name" value="HAD-like_hydrolase_sf"/>
</dbReference>
<evidence type="ECO:0000313" key="5">
    <source>
        <dbReference type="EMBL" id="PVE54212.1"/>
    </source>
</evidence>
<dbReference type="SFLD" id="SFLDG01129">
    <property type="entry name" value="C1.5:_HAD__Beta-PGM__Phosphata"/>
    <property type="match status" value="1"/>
</dbReference>
<sequence>MKSAADIAAVLFDKDGTLIGYDASWGPVNRELAAIAAEGDAELADRLLLACGMDPVSGHVKPDSLLAAGNTAEIAAGLIAAGSPCALQPLTERLDRLFTEAAGKSVAVTDLQAFFGRLKDRGYKLGVASSDNEASIRELAKRFGFDVYLDFVAGYDSGYGVKPQPGMVLGFCEAIGLKPEQVAVVGDNNHDLHMGRNAGAGLRIGVLTGTGSRESLAADGDYCFDDITGLEALLPTRAFV</sequence>
<comment type="catalytic activity">
    <reaction evidence="1">
        <text>2-phosphoglycolate + H2O = glycolate + phosphate</text>
        <dbReference type="Rhea" id="RHEA:14369"/>
        <dbReference type="ChEBI" id="CHEBI:15377"/>
        <dbReference type="ChEBI" id="CHEBI:29805"/>
        <dbReference type="ChEBI" id="CHEBI:43474"/>
        <dbReference type="ChEBI" id="CHEBI:58033"/>
        <dbReference type="EC" id="3.1.3.18"/>
    </reaction>
</comment>
<evidence type="ECO:0000256" key="1">
    <source>
        <dbReference type="ARBA" id="ARBA00000830"/>
    </source>
</evidence>
<dbReference type="RefSeq" id="WP_116493221.1">
    <property type="nucleotide sequence ID" value="NZ_QDFR01000003.1"/>
</dbReference>
<dbReference type="EMBL" id="QDFR01000003">
    <property type="protein sequence ID" value="PVE54212.1"/>
    <property type="molecule type" value="Genomic_DNA"/>
</dbReference>
<proteinExistence type="inferred from homology"/>
<dbReference type="Proteomes" id="UP000244335">
    <property type="component" value="Unassembled WGS sequence"/>
</dbReference>
<dbReference type="Gene3D" id="1.10.150.240">
    <property type="entry name" value="Putative phosphatase, domain 2"/>
    <property type="match status" value="1"/>
</dbReference>
<dbReference type="GO" id="GO:0008967">
    <property type="term" value="F:phosphoglycolate phosphatase activity"/>
    <property type="evidence" value="ECO:0007669"/>
    <property type="project" value="UniProtKB-EC"/>
</dbReference>
<dbReference type="InterPro" id="IPR023214">
    <property type="entry name" value="HAD_sf"/>
</dbReference>
<dbReference type="InterPro" id="IPR023198">
    <property type="entry name" value="PGP-like_dom2"/>
</dbReference>
<dbReference type="SFLD" id="SFLDS00003">
    <property type="entry name" value="Haloacid_Dehalogenase"/>
    <property type="match status" value="1"/>
</dbReference>
<accession>A0AA92H9K3</accession>
<comment type="pathway">
    <text evidence="2">Organic acid metabolism; glycolate biosynthesis; glycolate from 2-phosphoglycolate: step 1/1.</text>
</comment>
<organism evidence="5 6">
    <name type="scientific">Rhizobium rhizogenes</name>
    <name type="common">Agrobacterium rhizogenes</name>
    <dbReference type="NCBI Taxonomy" id="359"/>
    <lineage>
        <taxon>Bacteria</taxon>
        <taxon>Pseudomonadati</taxon>
        <taxon>Pseudomonadota</taxon>
        <taxon>Alphaproteobacteria</taxon>
        <taxon>Hyphomicrobiales</taxon>
        <taxon>Rhizobiaceae</taxon>
        <taxon>Rhizobium/Agrobacterium group</taxon>
        <taxon>Rhizobium</taxon>
    </lineage>
</organism>
<dbReference type="SUPFAM" id="SSF56784">
    <property type="entry name" value="HAD-like"/>
    <property type="match status" value="1"/>
</dbReference>
<dbReference type="Pfam" id="PF00702">
    <property type="entry name" value="Hydrolase"/>
    <property type="match status" value="1"/>
</dbReference>
<gene>
    <name evidence="5" type="ORF">DC430_13385</name>
</gene>
<dbReference type="EC" id="3.1.3.18" evidence="4"/>
<evidence type="ECO:0000256" key="2">
    <source>
        <dbReference type="ARBA" id="ARBA00004818"/>
    </source>
</evidence>
<dbReference type="AlphaFoldDB" id="A0AA92H9K3"/>
<dbReference type="Gene3D" id="3.40.50.1000">
    <property type="entry name" value="HAD superfamily/HAD-like"/>
    <property type="match status" value="1"/>
</dbReference>
<dbReference type="CDD" id="cd01427">
    <property type="entry name" value="HAD_like"/>
    <property type="match status" value="1"/>
</dbReference>
<evidence type="ECO:0000256" key="4">
    <source>
        <dbReference type="ARBA" id="ARBA00013078"/>
    </source>
</evidence>
<comment type="similarity">
    <text evidence="3">Belongs to the HAD-like hydrolase superfamily. CbbY/CbbZ/Gph/YieH family.</text>
</comment>
<dbReference type="GO" id="GO:0006281">
    <property type="term" value="P:DNA repair"/>
    <property type="evidence" value="ECO:0007669"/>
    <property type="project" value="TreeGrafter"/>
</dbReference>
<comment type="caution">
    <text evidence="5">The sequence shown here is derived from an EMBL/GenBank/DDBJ whole genome shotgun (WGS) entry which is preliminary data.</text>
</comment>
<dbReference type="NCBIfam" id="TIGR01549">
    <property type="entry name" value="HAD-SF-IA-v1"/>
    <property type="match status" value="1"/>
</dbReference>
<reference evidence="5 6" key="1">
    <citation type="submission" date="2018-04" db="EMBL/GenBank/DDBJ databases">
        <authorList>
            <person name="Hagen T."/>
        </authorList>
    </citation>
    <scope>NUCLEOTIDE SEQUENCE [LARGE SCALE GENOMIC DNA]</scope>
    <source>
        <strain evidence="5 6">TPD7009</strain>
    </source>
</reference>
<dbReference type="PANTHER" id="PTHR43434">
    <property type="entry name" value="PHOSPHOGLYCOLATE PHOSPHATASE"/>
    <property type="match status" value="1"/>
</dbReference>
<protein>
    <recommendedName>
        <fullName evidence="4">phosphoglycolate phosphatase</fullName>
        <ecNumber evidence="4">3.1.3.18</ecNumber>
    </recommendedName>
</protein>
<dbReference type="InterPro" id="IPR036412">
    <property type="entry name" value="HAD-like_sf"/>
</dbReference>
<dbReference type="InterPro" id="IPR006439">
    <property type="entry name" value="HAD-SF_hydro_IA"/>
</dbReference>